<evidence type="ECO:0000313" key="4">
    <source>
        <dbReference type="EMBL" id="NIG20286.1"/>
    </source>
</evidence>
<dbReference type="SUPFAM" id="SSF48600">
    <property type="entry name" value="Chorismate mutase II"/>
    <property type="match status" value="1"/>
</dbReference>
<dbReference type="SMART" id="SM00830">
    <property type="entry name" value="CM_2"/>
    <property type="match status" value="1"/>
</dbReference>
<dbReference type="InterPro" id="IPR002701">
    <property type="entry name" value="CM_II_prokaryot"/>
</dbReference>
<organism evidence="4 5">
    <name type="scientific">Candidatus Pantoea communis</name>
    <dbReference type="NCBI Taxonomy" id="2608354"/>
    <lineage>
        <taxon>Bacteria</taxon>
        <taxon>Pseudomonadati</taxon>
        <taxon>Pseudomonadota</taxon>
        <taxon>Gammaproteobacteria</taxon>
        <taxon>Enterobacterales</taxon>
        <taxon>Erwiniaceae</taxon>
        <taxon>Pantoea</taxon>
    </lineage>
</organism>
<evidence type="ECO:0000256" key="2">
    <source>
        <dbReference type="ARBA" id="ARBA00023235"/>
    </source>
</evidence>
<reference evidence="4 5" key="1">
    <citation type="journal article" date="2019" name="bioRxiv">
        <title>Bacteria contribute to plant secondary compound degradation in a generalist herbivore system.</title>
        <authorList>
            <person name="Francoeur C.B."/>
            <person name="Khadempour L."/>
            <person name="Moreira-Soto R.D."/>
            <person name="Gotting K."/>
            <person name="Book A.J."/>
            <person name="Pinto-Tomas A.A."/>
            <person name="Keefover-Ring K."/>
            <person name="Currie C.R."/>
        </authorList>
    </citation>
    <scope>NUCLEOTIDE SEQUENCE [LARGE SCALE GENOMIC DNA]</scope>
    <source>
        <strain evidence="4">Al-1710</strain>
    </source>
</reference>
<comment type="caution">
    <text evidence="4">The sequence shown here is derived from an EMBL/GenBank/DDBJ whole genome shotgun (WGS) entry which is preliminary data.</text>
</comment>
<proteinExistence type="predicted"/>
<dbReference type="RefSeq" id="WP_166934707.1">
    <property type="nucleotide sequence ID" value="NZ_VWXC01000012.1"/>
</dbReference>
<dbReference type="InterPro" id="IPR051331">
    <property type="entry name" value="Chorismate_mutase-related"/>
</dbReference>
<name>A0ABX0RRP4_9GAMM</name>
<keyword evidence="2" id="KW-0413">Isomerase</keyword>
<dbReference type="PROSITE" id="PS51168">
    <property type="entry name" value="CHORISMATE_MUT_2"/>
    <property type="match status" value="1"/>
</dbReference>
<dbReference type="EC" id="5.4.99.5" evidence="1"/>
<evidence type="ECO:0000256" key="1">
    <source>
        <dbReference type="ARBA" id="ARBA00012404"/>
    </source>
</evidence>
<evidence type="ECO:0000313" key="5">
    <source>
        <dbReference type="Proteomes" id="UP001515780"/>
    </source>
</evidence>
<evidence type="ECO:0000259" key="3">
    <source>
        <dbReference type="PROSITE" id="PS51168"/>
    </source>
</evidence>
<dbReference type="InterPro" id="IPR036263">
    <property type="entry name" value="Chorismate_II_sf"/>
</dbReference>
<gene>
    <name evidence="4" type="ORF">F3J37_16535</name>
</gene>
<dbReference type="EMBL" id="VWXC01000012">
    <property type="protein sequence ID" value="NIG20286.1"/>
    <property type="molecule type" value="Genomic_DNA"/>
</dbReference>
<dbReference type="Pfam" id="PF01817">
    <property type="entry name" value="CM_2"/>
    <property type="match status" value="1"/>
</dbReference>
<protein>
    <recommendedName>
        <fullName evidence="1">chorismate mutase</fullName>
        <ecNumber evidence="1">5.4.99.5</ecNumber>
    </recommendedName>
</protein>
<dbReference type="PANTHER" id="PTHR38041">
    <property type="entry name" value="CHORISMATE MUTASE"/>
    <property type="match status" value="1"/>
</dbReference>
<feature type="domain" description="Chorismate mutase" evidence="3">
    <location>
        <begin position="1"/>
        <end position="90"/>
    </location>
</feature>
<sequence>MEFDSIDAVREEIDQLDQQLVALIARRGECVKAAAGFKKDSTAVRAPDRVQQVIDKVKGQAKVQGLPEEIIEQVYRAMITAFIDYELQQHSELKA</sequence>
<dbReference type="Proteomes" id="UP001515780">
    <property type="component" value="Unassembled WGS sequence"/>
</dbReference>
<keyword evidence="5" id="KW-1185">Reference proteome</keyword>
<dbReference type="InterPro" id="IPR036979">
    <property type="entry name" value="CM_dom_sf"/>
</dbReference>
<dbReference type="Gene3D" id="1.20.59.10">
    <property type="entry name" value="Chorismate mutase"/>
    <property type="match status" value="1"/>
</dbReference>
<accession>A0ABX0RRP4</accession>
<dbReference type="PANTHER" id="PTHR38041:SF1">
    <property type="entry name" value="CHORISMATE MUTASE"/>
    <property type="match status" value="1"/>
</dbReference>